<dbReference type="Proteomes" id="UP000317863">
    <property type="component" value="Unassembled WGS sequence"/>
</dbReference>
<evidence type="ECO:0000313" key="1">
    <source>
        <dbReference type="EMBL" id="TQQ84190.1"/>
    </source>
</evidence>
<sequence>MEEYLKIKQLIAEIMNVEDEVTETNDLYIFRGDEKIYVKDEDLREVYKRMKSYNSKDFEMYSRNYD</sequence>
<gene>
    <name evidence="1" type="ORF">EXD82_07935</name>
</gene>
<evidence type="ECO:0000313" key="2">
    <source>
        <dbReference type="Proteomes" id="UP000317863"/>
    </source>
</evidence>
<name>A0A544QU26_9FIRM</name>
<accession>A0A544QU26</accession>
<comment type="caution">
    <text evidence="1">The sequence shown here is derived from an EMBL/GenBank/DDBJ whole genome shotgun (WGS) entry which is preliminary data.</text>
</comment>
<protein>
    <submittedName>
        <fullName evidence="1">Uncharacterized protein</fullName>
    </submittedName>
</protein>
<proteinExistence type="predicted"/>
<organism evidence="1 2">
    <name type="scientific">Peptacetobacter hominis</name>
    <dbReference type="NCBI Taxonomy" id="2743610"/>
    <lineage>
        <taxon>Bacteria</taxon>
        <taxon>Bacillati</taxon>
        <taxon>Bacillota</taxon>
        <taxon>Clostridia</taxon>
        <taxon>Peptostreptococcales</taxon>
        <taxon>Peptostreptococcaceae</taxon>
        <taxon>Peptacetobacter</taxon>
    </lineage>
</organism>
<dbReference type="EMBL" id="SGJB01000014">
    <property type="protein sequence ID" value="TQQ84190.1"/>
    <property type="molecule type" value="Genomic_DNA"/>
</dbReference>
<keyword evidence="2" id="KW-1185">Reference proteome</keyword>
<reference evidence="1 2" key="1">
    <citation type="submission" date="2019-02" db="EMBL/GenBank/DDBJ databases">
        <title>Peptostreptococcaceae bacterium ZHW00191 nov., a new bacterium isolated from the human gut.</title>
        <authorList>
            <person name="Zhou H.-W."/>
            <person name="Chen X.-J."/>
        </authorList>
    </citation>
    <scope>NUCLEOTIDE SEQUENCE [LARGE SCALE GENOMIC DNA]</scope>
    <source>
        <strain evidence="1 2">ZHW00191</strain>
    </source>
</reference>
<dbReference type="AlphaFoldDB" id="A0A544QU26"/>
<dbReference type="RefSeq" id="WP_142536381.1">
    <property type="nucleotide sequence ID" value="NZ_SGJB01000014.1"/>
</dbReference>